<dbReference type="HOGENOM" id="CLU_2175247_0_0_1"/>
<feature type="transmembrane region" description="Helical" evidence="1">
    <location>
        <begin position="17"/>
        <end position="36"/>
    </location>
</feature>
<dbReference type="Proteomes" id="UP000001568">
    <property type="component" value="Chromosome 4"/>
</dbReference>
<evidence type="ECO:0000313" key="3">
    <source>
        <dbReference type="Proteomes" id="UP000001568"/>
    </source>
</evidence>
<keyword evidence="3" id="KW-1185">Reference proteome</keyword>
<evidence type="ECO:0000313" key="2">
    <source>
        <dbReference type="EMBL" id="ABO95640.1"/>
    </source>
</evidence>
<gene>
    <name evidence="2" type="ORF">OSTLU_31368</name>
</gene>
<dbReference type="KEGG" id="olu:OSTLU_31368"/>
<protein>
    <submittedName>
        <fullName evidence="2">Uncharacterized protein</fullName>
    </submittedName>
</protein>
<keyword evidence="1" id="KW-0472">Membrane</keyword>
<dbReference type="Gramene" id="ABO95640">
    <property type="protein sequence ID" value="ABO95640"/>
    <property type="gene ID" value="OSTLU_31368"/>
</dbReference>
<proteinExistence type="predicted"/>
<organism evidence="2 3">
    <name type="scientific">Ostreococcus lucimarinus (strain CCE9901)</name>
    <dbReference type="NCBI Taxonomy" id="436017"/>
    <lineage>
        <taxon>Eukaryota</taxon>
        <taxon>Viridiplantae</taxon>
        <taxon>Chlorophyta</taxon>
        <taxon>Mamiellophyceae</taxon>
        <taxon>Mamiellales</taxon>
        <taxon>Bathycoccaceae</taxon>
        <taxon>Ostreococcus</taxon>
    </lineage>
</organism>
<dbReference type="OMA" id="ASAVYFW"/>
<name>A4RWK5_OSTLU</name>
<sequence>MATSARDVGARDDSRDAVTAFASAGAASLASAVYFWRKRATMPFKISAAATWLTAGPAAVLWYAPSRASLERELAEKAAARGASAREDAIRRDGVAAARTLLEKRASEES</sequence>
<accession>A4RWK5</accession>
<dbReference type="RefSeq" id="XP_001417347.1">
    <property type="nucleotide sequence ID" value="XM_001417310.1"/>
</dbReference>
<dbReference type="AlphaFoldDB" id="A4RWK5"/>
<evidence type="ECO:0000256" key="1">
    <source>
        <dbReference type="SAM" id="Phobius"/>
    </source>
</evidence>
<keyword evidence="1" id="KW-1133">Transmembrane helix</keyword>
<dbReference type="EMBL" id="CP000584">
    <property type="protein sequence ID" value="ABO95640.1"/>
    <property type="molecule type" value="Genomic_DNA"/>
</dbReference>
<reference evidence="2 3" key="1">
    <citation type="journal article" date="2007" name="Proc. Natl. Acad. Sci. U.S.A.">
        <title>The tiny eukaryote Ostreococcus provides genomic insights into the paradox of plankton speciation.</title>
        <authorList>
            <person name="Palenik B."/>
            <person name="Grimwood J."/>
            <person name="Aerts A."/>
            <person name="Rouze P."/>
            <person name="Salamov A."/>
            <person name="Putnam N."/>
            <person name="Dupont C."/>
            <person name="Jorgensen R."/>
            <person name="Derelle E."/>
            <person name="Rombauts S."/>
            <person name="Zhou K."/>
            <person name="Otillar R."/>
            <person name="Merchant S.S."/>
            <person name="Podell S."/>
            <person name="Gaasterland T."/>
            <person name="Napoli C."/>
            <person name="Gendler K."/>
            <person name="Manuell A."/>
            <person name="Tai V."/>
            <person name="Vallon O."/>
            <person name="Piganeau G."/>
            <person name="Jancek S."/>
            <person name="Heijde M."/>
            <person name="Jabbari K."/>
            <person name="Bowler C."/>
            <person name="Lohr M."/>
            <person name="Robbens S."/>
            <person name="Werner G."/>
            <person name="Dubchak I."/>
            <person name="Pazour G.J."/>
            <person name="Ren Q."/>
            <person name="Paulsen I."/>
            <person name="Delwiche C."/>
            <person name="Schmutz J."/>
            <person name="Rokhsar D."/>
            <person name="Van de Peer Y."/>
            <person name="Moreau H."/>
            <person name="Grigoriev I.V."/>
        </authorList>
    </citation>
    <scope>NUCLEOTIDE SEQUENCE [LARGE SCALE GENOMIC DNA]</scope>
    <source>
        <strain evidence="2 3">CCE9901</strain>
    </source>
</reference>
<keyword evidence="1" id="KW-0812">Transmembrane</keyword>
<dbReference type="GeneID" id="5001567"/>